<comment type="caution">
    <text evidence="4">The sequence shown here is derived from an EMBL/GenBank/DDBJ whole genome shotgun (WGS) entry which is preliminary data.</text>
</comment>
<dbReference type="Pfam" id="PF00571">
    <property type="entry name" value="CBS"/>
    <property type="match status" value="2"/>
</dbReference>
<evidence type="ECO:0000313" key="4">
    <source>
        <dbReference type="EMBL" id="PIS05131.1"/>
    </source>
</evidence>
<name>A0A2H0W3M1_9BACT</name>
<dbReference type="InterPro" id="IPR046342">
    <property type="entry name" value="CBS_dom_sf"/>
</dbReference>
<proteinExistence type="predicted"/>
<gene>
    <name evidence="4" type="ORF">COT81_02815</name>
</gene>
<dbReference type="EMBL" id="PEZZ01000020">
    <property type="protein sequence ID" value="PIS05131.1"/>
    <property type="molecule type" value="Genomic_DNA"/>
</dbReference>
<organism evidence="4 5">
    <name type="scientific">Candidatus Buchananbacteria bacterium CG10_big_fil_rev_8_21_14_0_10_42_9</name>
    <dbReference type="NCBI Taxonomy" id="1974526"/>
    <lineage>
        <taxon>Bacteria</taxon>
        <taxon>Candidatus Buchananiibacteriota</taxon>
    </lineage>
</organism>
<evidence type="ECO:0000256" key="1">
    <source>
        <dbReference type="ARBA" id="ARBA00023122"/>
    </source>
</evidence>
<accession>A0A2H0W3M1</accession>
<evidence type="ECO:0000256" key="2">
    <source>
        <dbReference type="PROSITE-ProRule" id="PRU00703"/>
    </source>
</evidence>
<feature type="domain" description="CBS" evidence="3">
    <location>
        <begin position="14"/>
        <end position="71"/>
    </location>
</feature>
<dbReference type="InterPro" id="IPR000644">
    <property type="entry name" value="CBS_dom"/>
</dbReference>
<feature type="domain" description="CBS" evidence="3">
    <location>
        <begin position="105"/>
        <end position="160"/>
    </location>
</feature>
<dbReference type="PANTHER" id="PTHR43080">
    <property type="entry name" value="CBS DOMAIN-CONTAINING PROTEIN CBSX3, MITOCHONDRIAL"/>
    <property type="match status" value="1"/>
</dbReference>
<dbReference type="SMART" id="SM00116">
    <property type="entry name" value="CBS"/>
    <property type="match status" value="2"/>
</dbReference>
<dbReference type="Proteomes" id="UP000230935">
    <property type="component" value="Unassembled WGS sequence"/>
</dbReference>
<dbReference type="Gene3D" id="3.10.580.10">
    <property type="entry name" value="CBS-domain"/>
    <property type="match status" value="1"/>
</dbReference>
<dbReference type="PANTHER" id="PTHR43080:SF2">
    <property type="entry name" value="CBS DOMAIN-CONTAINING PROTEIN"/>
    <property type="match status" value="1"/>
</dbReference>
<evidence type="ECO:0000313" key="5">
    <source>
        <dbReference type="Proteomes" id="UP000230935"/>
    </source>
</evidence>
<protein>
    <recommendedName>
        <fullName evidence="3">CBS domain-containing protein</fullName>
    </recommendedName>
</protein>
<dbReference type="AlphaFoldDB" id="A0A2H0W3M1"/>
<reference evidence="5" key="1">
    <citation type="submission" date="2017-09" db="EMBL/GenBank/DDBJ databases">
        <title>Depth-based differentiation of microbial function through sediment-hosted aquifers and enrichment of novel symbionts in the deep terrestrial subsurface.</title>
        <authorList>
            <person name="Probst A.J."/>
            <person name="Ladd B."/>
            <person name="Jarett J.K."/>
            <person name="Geller-Mcgrath D.E."/>
            <person name="Sieber C.M.K."/>
            <person name="Emerson J.B."/>
            <person name="Anantharaman K."/>
            <person name="Thomas B.C."/>
            <person name="Malmstrom R."/>
            <person name="Stieglmeier M."/>
            <person name="Klingl A."/>
            <person name="Woyke T."/>
            <person name="Ryan C.M."/>
            <person name="Banfield J.F."/>
        </authorList>
    </citation>
    <scope>NUCLEOTIDE SEQUENCE [LARGE SCALE GENOMIC DNA]</scope>
</reference>
<dbReference type="CDD" id="cd04586">
    <property type="entry name" value="CBS_pair_BON_assoc"/>
    <property type="match status" value="1"/>
</dbReference>
<dbReference type="PROSITE" id="PS51371">
    <property type="entry name" value="CBS"/>
    <property type="match status" value="2"/>
</dbReference>
<keyword evidence="1 2" id="KW-0129">CBS domain</keyword>
<sequence length="160" mass="17882">MIEVLKKHTVKDIMTSKVITVSPGDPILDVAKIIIDHNFNGVPVVDENNKLLGVITEYDLISKETGIHLPTFQTILKNLAVYKKDKSRFKKEVAQIVSLTAEKVMNPKPLTLSVNTSFQDVVKAFQDHHKVNPIPVVEKNNKLAGIVSRYDVLKSLSLLK</sequence>
<dbReference type="InterPro" id="IPR051257">
    <property type="entry name" value="Diverse_CBS-Domain"/>
</dbReference>
<dbReference type="SUPFAM" id="SSF54631">
    <property type="entry name" value="CBS-domain pair"/>
    <property type="match status" value="1"/>
</dbReference>
<evidence type="ECO:0000259" key="3">
    <source>
        <dbReference type="PROSITE" id="PS51371"/>
    </source>
</evidence>